<evidence type="ECO:0000256" key="1">
    <source>
        <dbReference type="ARBA" id="ARBA00022723"/>
    </source>
</evidence>
<dbReference type="OrthoDB" id="206968at2759"/>
<feature type="chain" id="PRO_5029630771" description="Phytocyanin domain-containing protein" evidence="4">
    <location>
        <begin position="22"/>
        <end position="186"/>
    </location>
</feature>
<evidence type="ECO:0000256" key="2">
    <source>
        <dbReference type="ARBA" id="ARBA00023180"/>
    </source>
</evidence>
<dbReference type="Pfam" id="PF02298">
    <property type="entry name" value="Cu_bind_like"/>
    <property type="match status" value="1"/>
</dbReference>
<feature type="signal peptide" evidence="4">
    <location>
        <begin position="1"/>
        <end position="21"/>
    </location>
</feature>
<dbReference type="InterPro" id="IPR003245">
    <property type="entry name" value="Phytocyanin_dom"/>
</dbReference>
<feature type="domain" description="Phytocyanin" evidence="5">
    <location>
        <begin position="22"/>
        <end position="116"/>
    </location>
</feature>
<evidence type="ECO:0000259" key="5">
    <source>
        <dbReference type="PROSITE" id="PS51485"/>
    </source>
</evidence>
<dbReference type="InterPro" id="IPR039391">
    <property type="entry name" value="Phytocyanin-like"/>
</dbReference>
<accession>A0A7I8L1A6</accession>
<dbReference type="FunFam" id="2.60.40.420:FF:000003">
    <property type="entry name" value="Blue copper"/>
    <property type="match status" value="1"/>
</dbReference>
<keyword evidence="1" id="KW-0479">Metal-binding</keyword>
<evidence type="ECO:0000313" key="7">
    <source>
        <dbReference type="Proteomes" id="UP000663760"/>
    </source>
</evidence>
<evidence type="ECO:0000313" key="6">
    <source>
        <dbReference type="EMBL" id="CAA7403793.1"/>
    </source>
</evidence>
<dbReference type="GO" id="GO:0009055">
    <property type="term" value="F:electron transfer activity"/>
    <property type="evidence" value="ECO:0007669"/>
    <property type="project" value="InterPro"/>
</dbReference>
<feature type="region of interest" description="Disordered" evidence="3">
    <location>
        <begin position="118"/>
        <end position="166"/>
    </location>
</feature>
<dbReference type="Proteomes" id="UP000663760">
    <property type="component" value="Chromosome 10"/>
</dbReference>
<feature type="compositionally biased region" description="Low complexity" evidence="3">
    <location>
        <begin position="118"/>
        <end position="158"/>
    </location>
</feature>
<dbReference type="EMBL" id="LR746273">
    <property type="protein sequence ID" value="CAA7403793.1"/>
    <property type="molecule type" value="Genomic_DNA"/>
</dbReference>
<keyword evidence="2" id="KW-0325">Glycoprotein</keyword>
<organism evidence="6 7">
    <name type="scientific">Spirodela intermedia</name>
    <name type="common">Intermediate duckweed</name>
    <dbReference type="NCBI Taxonomy" id="51605"/>
    <lineage>
        <taxon>Eukaryota</taxon>
        <taxon>Viridiplantae</taxon>
        <taxon>Streptophyta</taxon>
        <taxon>Embryophyta</taxon>
        <taxon>Tracheophyta</taxon>
        <taxon>Spermatophyta</taxon>
        <taxon>Magnoliopsida</taxon>
        <taxon>Liliopsida</taxon>
        <taxon>Araceae</taxon>
        <taxon>Lemnoideae</taxon>
        <taxon>Spirodela</taxon>
    </lineage>
</organism>
<dbReference type="GO" id="GO:0046872">
    <property type="term" value="F:metal ion binding"/>
    <property type="evidence" value="ECO:0007669"/>
    <property type="project" value="UniProtKB-KW"/>
</dbReference>
<evidence type="ECO:0000256" key="3">
    <source>
        <dbReference type="SAM" id="MobiDB-lite"/>
    </source>
</evidence>
<reference evidence="6" key="1">
    <citation type="submission" date="2020-02" db="EMBL/GenBank/DDBJ databases">
        <authorList>
            <person name="Scholz U."/>
            <person name="Mascher M."/>
            <person name="Fiebig A."/>
        </authorList>
    </citation>
    <scope>NUCLEOTIDE SEQUENCE</scope>
</reference>
<dbReference type="InterPro" id="IPR008972">
    <property type="entry name" value="Cupredoxin"/>
</dbReference>
<dbReference type="PROSITE" id="PS51485">
    <property type="entry name" value="PHYTOCYANIN"/>
    <property type="match status" value="1"/>
</dbReference>
<dbReference type="SUPFAM" id="SSF49503">
    <property type="entry name" value="Cupredoxins"/>
    <property type="match status" value="1"/>
</dbReference>
<dbReference type="PANTHER" id="PTHR33021">
    <property type="entry name" value="BLUE COPPER PROTEIN"/>
    <property type="match status" value="1"/>
</dbReference>
<dbReference type="CDD" id="cd04216">
    <property type="entry name" value="Phytocyanin"/>
    <property type="match status" value="1"/>
</dbReference>
<keyword evidence="4" id="KW-0732">Signal</keyword>
<dbReference type="GO" id="GO:0005886">
    <property type="term" value="C:plasma membrane"/>
    <property type="evidence" value="ECO:0007669"/>
    <property type="project" value="TreeGrafter"/>
</dbReference>
<dbReference type="AlphaFoldDB" id="A0A7I8L1A6"/>
<name>A0A7I8L1A6_SPIIN</name>
<sequence length="186" mass="18724">MAGLLALVLLFLAVASVPVLATNYDITWVTGVDYTGWASGKSITVGDTITFLYGGSHTVDEVTKADYESCSSSTSLRSSTDGNTVILLDEEKTRYFICATGGHCLGGMKIAITVSAASTTPPTSSTPATPANPSTPAGGSPPESTSPTNSPATPSSPGKNGGDAVSQPTRNVILVGLALAGIAILS</sequence>
<protein>
    <recommendedName>
        <fullName evidence="5">Phytocyanin domain-containing protein</fullName>
    </recommendedName>
</protein>
<dbReference type="PANTHER" id="PTHR33021:SF350">
    <property type="entry name" value="UCLACYANIN-2"/>
    <property type="match status" value="1"/>
</dbReference>
<proteinExistence type="predicted"/>
<evidence type="ECO:0000256" key="4">
    <source>
        <dbReference type="SAM" id="SignalP"/>
    </source>
</evidence>
<gene>
    <name evidence="6" type="ORF">SI8410_10014471</name>
</gene>
<keyword evidence="7" id="KW-1185">Reference proteome</keyword>
<dbReference type="Gene3D" id="2.60.40.420">
    <property type="entry name" value="Cupredoxins - blue copper proteins"/>
    <property type="match status" value="1"/>
</dbReference>